<evidence type="ECO:0000256" key="3">
    <source>
        <dbReference type="ARBA" id="ARBA00022692"/>
    </source>
</evidence>
<organism evidence="7 8">
    <name type="scientific">Parapedobacter luteus</name>
    <dbReference type="NCBI Taxonomy" id="623280"/>
    <lineage>
        <taxon>Bacteria</taxon>
        <taxon>Pseudomonadati</taxon>
        <taxon>Bacteroidota</taxon>
        <taxon>Sphingobacteriia</taxon>
        <taxon>Sphingobacteriales</taxon>
        <taxon>Sphingobacteriaceae</taxon>
        <taxon>Parapedobacter</taxon>
    </lineage>
</organism>
<keyword evidence="4 6" id="KW-1133">Transmembrane helix</keyword>
<gene>
    <name evidence="7" type="ORF">SAMN05660226_00905</name>
</gene>
<dbReference type="OrthoDB" id="1016056at2"/>
<evidence type="ECO:0000256" key="6">
    <source>
        <dbReference type="SAM" id="Phobius"/>
    </source>
</evidence>
<feature type="transmembrane region" description="Helical" evidence="6">
    <location>
        <begin position="125"/>
        <end position="144"/>
    </location>
</feature>
<feature type="transmembrane region" description="Helical" evidence="6">
    <location>
        <begin position="45"/>
        <end position="65"/>
    </location>
</feature>
<dbReference type="EMBL" id="FUYS01000002">
    <property type="protein sequence ID" value="SKB36325.1"/>
    <property type="molecule type" value="Genomic_DNA"/>
</dbReference>
<comment type="subcellular location">
    <subcellularLocation>
        <location evidence="1">Cell membrane</location>
        <topology evidence="1">Multi-pass membrane protein</topology>
    </subcellularLocation>
</comment>
<evidence type="ECO:0000256" key="2">
    <source>
        <dbReference type="ARBA" id="ARBA00022475"/>
    </source>
</evidence>
<keyword evidence="3 6" id="KW-0812">Transmembrane</keyword>
<dbReference type="Proteomes" id="UP000190541">
    <property type="component" value="Unassembled WGS sequence"/>
</dbReference>
<evidence type="ECO:0000256" key="4">
    <source>
        <dbReference type="ARBA" id="ARBA00022989"/>
    </source>
</evidence>
<sequence>MSITLRIVKGIFFVSVIICVGLFVWHTDFEAVKAEVYTLGHRFFYILFVSFIAYFFGTLGWYVCLGKERHKISIGRLFIIRQIGETVALYNPTNIVAGELYKVQLLKPYGVDEKAALTSVASSRITTILSQVSMAFLALMWLLFSPSPSTAFSGTAEALLAISVVALVGIIFILWLSKRMPEPRHSLQTKHWWKRLGRKIHEVLYACSQFQKHQKTAFYWSLFFFAVHWLVGSLECLLILRFLGYDAGVVEGLAMDMGIIVLKSFGSFVPAQWGVEELANKVVLIVLGISATSVWVTVSIIRRSRQCCWMLAGFACMAWLRYRHHRLLTSDAA</sequence>
<dbReference type="PANTHER" id="PTHR39087:SF2">
    <property type="entry name" value="UPF0104 MEMBRANE PROTEIN MJ1595"/>
    <property type="match status" value="1"/>
</dbReference>
<keyword evidence="5 6" id="KW-0472">Membrane</keyword>
<dbReference type="RefSeq" id="WP_079715627.1">
    <property type="nucleotide sequence ID" value="NZ_FUYS01000002.1"/>
</dbReference>
<evidence type="ECO:0000313" key="7">
    <source>
        <dbReference type="EMBL" id="SKB36325.1"/>
    </source>
</evidence>
<dbReference type="PANTHER" id="PTHR39087">
    <property type="entry name" value="UPF0104 MEMBRANE PROTEIN MJ1595"/>
    <property type="match status" value="1"/>
</dbReference>
<dbReference type="GO" id="GO:0005886">
    <property type="term" value="C:plasma membrane"/>
    <property type="evidence" value="ECO:0007669"/>
    <property type="project" value="UniProtKB-SubCell"/>
</dbReference>
<dbReference type="InterPro" id="IPR022791">
    <property type="entry name" value="L-PG_synthase/AglD"/>
</dbReference>
<feature type="transmembrane region" description="Helical" evidence="6">
    <location>
        <begin position="282"/>
        <end position="301"/>
    </location>
</feature>
<name>A0A1T5AN83_9SPHI</name>
<protein>
    <submittedName>
        <fullName evidence="7">Lysylphosphatidylglycerol synthase TM region</fullName>
    </submittedName>
</protein>
<keyword evidence="8" id="KW-1185">Reference proteome</keyword>
<evidence type="ECO:0000256" key="1">
    <source>
        <dbReference type="ARBA" id="ARBA00004651"/>
    </source>
</evidence>
<evidence type="ECO:0000313" key="8">
    <source>
        <dbReference type="Proteomes" id="UP000190541"/>
    </source>
</evidence>
<proteinExistence type="predicted"/>
<dbReference type="STRING" id="623280.SAMN05660226_00905"/>
<feature type="transmembrane region" description="Helical" evidence="6">
    <location>
        <begin position="156"/>
        <end position="176"/>
    </location>
</feature>
<keyword evidence="2" id="KW-1003">Cell membrane</keyword>
<evidence type="ECO:0000256" key="5">
    <source>
        <dbReference type="ARBA" id="ARBA00023136"/>
    </source>
</evidence>
<feature type="transmembrane region" description="Helical" evidence="6">
    <location>
        <begin position="218"/>
        <end position="243"/>
    </location>
</feature>
<dbReference type="AlphaFoldDB" id="A0A1T5AN83"/>
<reference evidence="7 8" key="1">
    <citation type="submission" date="2017-02" db="EMBL/GenBank/DDBJ databases">
        <authorList>
            <person name="Peterson S.W."/>
        </authorList>
    </citation>
    <scope>NUCLEOTIDE SEQUENCE [LARGE SCALE GENOMIC DNA]</scope>
    <source>
        <strain evidence="7 8">DSM 22899</strain>
    </source>
</reference>
<dbReference type="Pfam" id="PF03706">
    <property type="entry name" value="LPG_synthase_TM"/>
    <property type="match status" value="1"/>
</dbReference>
<feature type="transmembrane region" description="Helical" evidence="6">
    <location>
        <begin position="7"/>
        <end position="25"/>
    </location>
</feature>
<accession>A0A1T5AN83</accession>